<dbReference type="GO" id="GO:0003700">
    <property type="term" value="F:DNA-binding transcription factor activity"/>
    <property type="evidence" value="ECO:0007669"/>
    <property type="project" value="InterPro"/>
</dbReference>
<dbReference type="VEuPathDB" id="AmoebaDB:NAEGRDRAFT_78055"/>
<dbReference type="PANTHER" id="PTHR46373:SF2">
    <property type="entry name" value="RWP-RK DOMAIN-CONTAINING PROTEIN"/>
    <property type="match status" value="1"/>
</dbReference>
<dbReference type="Proteomes" id="UP000006671">
    <property type="component" value="Unassembled WGS sequence"/>
</dbReference>
<evidence type="ECO:0000256" key="4">
    <source>
        <dbReference type="ARBA" id="ARBA00023125"/>
    </source>
</evidence>
<feature type="region of interest" description="Disordered" evidence="7">
    <location>
        <begin position="485"/>
        <end position="535"/>
    </location>
</feature>
<feature type="domain" description="RWP-RK" evidence="8">
    <location>
        <begin position="165"/>
        <end position="256"/>
    </location>
</feature>
<dbReference type="PANTHER" id="PTHR46373">
    <property type="entry name" value="PROTEIN RKD4"/>
    <property type="match status" value="1"/>
</dbReference>
<dbReference type="InterPro" id="IPR044607">
    <property type="entry name" value="RKD-like"/>
</dbReference>
<gene>
    <name evidence="9" type="ORF">NAEGRDRAFT_78055</name>
</gene>
<dbReference type="Pfam" id="PF02042">
    <property type="entry name" value="RWP-RK"/>
    <property type="match status" value="1"/>
</dbReference>
<sequence>MMHSTGTTNTNFVRKDLISRNNIYYLVTDVLKHEELGMNDVITKYNMRTVISTNYAADPLWAKLQTYDPSTHEPIPRNTTPLVDHSSTSSSVESYSPQPRQEIPSQPTTISTTRVETIPTSHIPTTITTSTTQPQQIPPQPTTPTPIVSIPSIANAHLSPQVSSSTPHIAKSFRSPPPSDYFVNNAANLSYLSISQYFKLPLHEACVALRVDESSLKKRCRELGIRRWPYRKRCNITSGKNTQAQQVEESSASGDQLFSCFQLNKGKSPVAQKMKSEEALALEALDKLHNVNRSASNTTTTTTPVPSTTSSTSAPTTTSTTVQQQPTTHGVVAHQPPRPVPQPTTGTAYSYPPYPPHPGYPHMYPPHPGYHYPYGVPPPTHDGSQPVPYPMYYPPQTSVPPPGAYPPQPTESKDGQPQQPPYVPPYYYDYRYSYPQSGTVPPYPYPPQPGYSYPPHPDQATYPYPPHGYPMAYPPHQMGYPPQPVPPQQKLQSTPVIVSTSPAESQPVTGTPCRTVSSSTSTGEQTPITPVGSPQTKMVYQRETKVLHPVRYKPPSPTETTAEIVAKIKRERLEEQEEAAKKVRRDIQIANPTCSKPVSSQTVQNGASIKVAEK</sequence>
<feature type="compositionally biased region" description="Pro residues" evidence="7">
    <location>
        <begin position="387"/>
        <end position="409"/>
    </location>
</feature>
<feature type="region of interest" description="Disordered" evidence="7">
    <location>
        <begin position="71"/>
        <end position="149"/>
    </location>
</feature>
<evidence type="ECO:0000256" key="2">
    <source>
        <dbReference type="ARBA" id="ARBA00023015"/>
    </source>
</evidence>
<accession>D2V0M2</accession>
<keyword evidence="5" id="KW-0804">Transcription</keyword>
<evidence type="ECO:0000313" key="9">
    <source>
        <dbReference type="EMBL" id="EFC49747.1"/>
    </source>
</evidence>
<feature type="compositionally biased region" description="Polar residues" evidence="7">
    <location>
        <begin position="97"/>
        <end position="115"/>
    </location>
</feature>
<evidence type="ECO:0000259" key="8">
    <source>
        <dbReference type="PROSITE" id="PS51519"/>
    </source>
</evidence>
<protein>
    <submittedName>
        <fullName evidence="9">Predicted protein</fullName>
    </submittedName>
</protein>
<dbReference type="InParanoid" id="D2V0M2"/>
<dbReference type="eggNOG" id="ENOG502QZNI">
    <property type="taxonomic scope" value="Eukaryota"/>
</dbReference>
<feature type="region of interest" description="Disordered" evidence="7">
    <location>
        <begin position="593"/>
        <end position="614"/>
    </location>
</feature>
<dbReference type="GeneID" id="8862816"/>
<keyword evidence="6" id="KW-0539">Nucleus</keyword>
<feature type="region of interest" description="Disordered" evidence="7">
    <location>
        <begin position="439"/>
        <end position="462"/>
    </location>
</feature>
<dbReference type="PROSITE" id="PS51519">
    <property type="entry name" value="RWP_RK"/>
    <property type="match status" value="1"/>
</dbReference>
<dbReference type="InterPro" id="IPR003035">
    <property type="entry name" value="RWP-RK_dom"/>
</dbReference>
<dbReference type="GO" id="GO:0003677">
    <property type="term" value="F:DNA binding"/>
    <property type="evidence" value="ECO:0007669"/>
    <property type="project" value="UniProtKB-KW"/>
</dbReference>
<dbReference type="EMBL" id="GG738847">
    <property type="protein sequence ID" value="EFC49747.1"/>
    <property type="molecule type" value="Genomic_DNA"/>
</dbReference>
<evidence type="ECO:0000256" key="1">
    <source>
        <dbReference type="ARBA" id="ARBA00004049"/>
    </source>
</evidence>
<evidence type="ECO:0000256" key="6">
    <source>
        <dbReference type="ARBA" id="ARBA00023242"/>
    </source>
</evidence>
<feature type="region of interest" description="Disordered" evidence="7">
    <location>
        <begin position="375"/>
        <end position="424"/>
    </location>
</feature>
<evidence type="ECO:0000256" key="5">
    <source>
        <dbReference type="ARBA" id="ARBA00023163"/>
    </source>
</evidence>
<evidence type="ECO:0000256" key="7">
    <source>
        <dbReference type="SAM" id="MobiDB-lite"/>
    </source>
</evidence>
<feature type="compositionally biased region" description="Pro residues" evidence="7">
    <location>
        <begin position="441"/>
        <end position="462"/>
    </location>
</feature>
<reference evidence="9 10" key="1">
    <citation type="journal article" date="2010" name="Cell">
        <title>The genome of Naegleria gruberi illuminates early eukaryotic versatility.</title>
        <authorList>
            <person name="Fritz-Laylin L.K."/>
            <person name="Prochnik S.E."/>
            <person name="Ginger M.L."/>
            <person name="Dacks J.B."/>
            <person name="Carpenter M.L."/>
            <person name="Field M.C."/>
            <person name="Kuo A."/>
            <person name="Paredez A."/>
            <person name="Chapman J."/>
            <person name="Pham J."/>
            <person name="Shu S."/>
            <person name="Neupane R."/>
            <person name="Cipriano M."/>
            <person name="Mancuso J."/>
            <person name="Tu H."/>
            <person name="Salamov A."/>
            <person name="Lindquist E."/>
            <person name="Shapiro H."/>
            <person name="Lucas S."/>
            <person name="Grigoriev I.V."/>
            <person name="Cande W.Z."/>
            <person name="Fulton C."/>
            <person name="Rokhsar D.S."/>
            <person name="Dawson S.C."/>
        </authorList>
    </citation>
    <scope>NUCLEOTIDE SEQUENCE [LARGE SCALE GENOMIC DNA]</scope>
    <source>
        <strain evidence="9 10">NEG-M</strain>
    </source>
</reference>
<evidence type="ECO:0000256" key="3">
    <source>
        <dbReference type="ARBA" id="ARBA00023054"/>
    </source>
</evidence>
<evidence type="ECO:0000313" key="10">
    <source>
        <dbReference type="Proteomes" id="UP000006671"/>
    </source>
</evidence>
<feature type="compositionally biased region" description="Low complexity" evidence="7">
    <location>
        <begin position="294"/>
        <end position="328"/>
    </location>
</feature>
<dbReference type="AlphaFoldDB" id="D2V0M2"/>
<dbReference type="OrthoDB" id="6270329at2759"/>
<proteinExistence type="predicted"/>
<feature type="compositionally biased region" description="Polar residues" evidence="7">
    <location>
        <begin position="593"/>
        <end position="607"/>
    </location>
</feature>
<dbReference type="OMA" id="TVYNTPQ"/>
<dbReference type="KEGG" id="ngr:NAEGRDRAFT_78055"/>
<feature type="compositionally biased region" description="Low complexity" evidence="7">
    <location>
        <begin position="117"/>
        <end position="135"/>
    </location>
</feature>
<organism evidence="10">
    <name type="scientific">Naegleria gruberi</name>
    <name type="common">Amoeba</name>
    <dbReference type="NCBI Taxonomy" id="5762"/>
    <lineage>
        <taxon>Eukaryota</taxon>
        <taxon>Discoba</taxon>
        <taxon>Heterolobosea</taxon>
        <taxon>Tetramitia</taxon>
        <taxon>Eutetramitia</taxon>
        <taxon>Vahlkampfiidae</taxon>
        <taxon>Naegleria</taxon>
    </lineage>
</organism>
<feature type="compositionally biased region" description="Polar residues" evidence="7">
    <location>
        <begin position="493"/>
        <end position="535"/>
    </location>
</feature>
<keyword evidence="2" id="KW-0805">Transcription regulation</keyword>
<keyword evidence="10" id="KW-1185">Reference proteome</keyword>
<dbReference type="RefSeq" id="XP_002682491.1">
    <property type="nucleotide sequence ID" value="XM_002682445.1"/>
</dbReference>
<name>D2V0M2_NAEGR</name>
<feature type="compositionally biased region" description="Low complexity" evidence="7">
    <location>
        <begin position="86"/>
        <end position="96"/>
    </location>
</feature>
<feature type="region of interest" description="Disordered" evidence="7">
    <location>
        <begin position="291"/>
        <end position="353"/>
    </location>
</feature>
<keyword evidence="3" id="KW-0175">Coiled coil</keyword>
<comment type="function">
    <text evidence="1">Putative transcription factor.</text>
</comment>
<keyword evidence="4" id="KW-0238">DNA-binding</keyword>